<keyword evidence="4" id="KW-1185">Reference proteome</keyword>
<dbReference type="AlphaFoldDB" id="A0A814IJF3"/>
<evidence type="ECO:0000313" key="5">
    <source>
        <dbReference type="Proteomes" id="UP000663877"/>
    </source>
</evidence>
<accession>A0A814IJF3</accession>
<comment type="caution">
    <text evidence="2">The sequence shown here is derived from an EMBL/GenBank/DDBJ whole genome shotgun (WGS) entry which is preliminary data.</text>
</comment>
<name>A0A814IJF3_9BILA</name>
<protein>
    <recommendedName>
        <fullName evidence="1">Tautomerase cis-CaaD-like domain-containing protein</fullName>
    </recommendedName>
</protein>
<dbReference type="InterPro" id="IPR014347">
    <property type="entry name" value="Tautomerase/MIF_sf"/>
</dbReference>
<evidence type="ECO:0000313" key="4">
    <source>
        <dbReference type="Proteomes" id="UP000663832"/>
    </source>
</evidence>
<dbReference type="Pfam" id="PF14832">
    <property type="entry name" value="Tautomerase_3"/>
    <property type="match status" value="1"/>
</dbReference>
<dbReference type="Gene3D" id="3.30.429.10">
    <property type="entry name" value="Macrophage Migration Inhibitory Factor"/>
    <property type="match status" value="1"/>
</dbReference>
<dbReference type="OrthoDB" id="9981319at2759"/>
<evidence type="ECO:0000259" key="1">
    <source>
        <dbReference type="Pfam" id="PF14832"/>
    </source>
</evidence>
<sequence>MPLYIIEHPAALLNMKQKQQICKEITRIHCDITGALPSFVNVVFHTTDDNVEFVNNKLRHKSRIIGNIRADRSAAEKESLINQINDAWLTIVGERCHLVALNEVKSENAAEDGILLPAAGQEFEWLAKHMETFEKRAEKGEETSQDLLADLKAMQSKI</sequence>
<proteinExistence type="predicted"/>
<dbReference type="EMBL" id="CAJNOI010000083">
    <property type="protein sequence ID" value="CAF1026770.1"/>
    <property type="molecule type" value="Genomic_DNA"/>
</dbReference>
<dbReference type="InterPro" id="IPR028116">
    <property type="entry name" value="Cis-CaaD-like"/>
</dbReference>
<dbReference type="SUPFAM" id="SSF55331">
    <property type="entry name" value="Tautomerase/MIF"/>
    <property type="match status" value="1"/>
</dbReference>
<dbReference type="Proteomes" id="UP000663832">
    <property type="component" value="Unassembled WGS sequence"/>
</dbReference>
<evidence type="ECO:0000313" key="3">
    <source>
        <dbReference type="EMBL" id="CAF1515573.1"/>
    </source>
</evidence>
<organism evidence="2 5">
    <name type="scientific">Adineta steineri</name>
    <dbReference type="NCBI Taxonomy" id="433720"/>
    <lineage>
        <taxon>Eukaryota</taxon>
        <taxon>Metazoa</taxon>
        <taxon>Spiralia</taxon>
        <taxon>Gnathifera</taxon>
        <taxon>Rotifera</taxon>
        <taxon>Eurotatoria</taxon>
        <taxon>Bdelloidea</taxon>
        <taxon>Adinetida</taxon>
        <taxon>Adinetidae</taxon>
        <taxon>Adineta</taxon>
    </lineage>
</organism>
<evidence type="ECO:0000313" key="2">
    <source>
        <dbReference type="EMBL" id="CAF1026770.1"/>
    </source>
</evidence>
<dbReference type="Proteomes" id="UP000663877">
    <property type="component" value="Unassembled WGS sequence"/>
</dbReference>
<gene>
    <name evidence="2" type="ORF">BJG266_LOCUS17306</name>
    <name evidence="3" type="ORF">QVE165_LOCUS44424</name>
</gene>
<reference evidence="2" key="1">
    <citation type="submission" date="2021-02" db="EMBL/GenBank/DDBJ databases">
        <authorList>
            <person name="Nowell W R."/>
        </authorList>
    </citation>
    <scope>NUCLEOTIDE SEQUENCE</scope>
</reference>
<dbReference type="EMBL" id="CAJNOM010000595">
    <property type="protein sequence ID" value="CAF1515573.1"/>
    <property type="molecule type" value="Genomic_DNA"/>
</dbReference>
<feature type="domain" description="Tautomerase cis-CaaD-like" evidence="1">
    <location>
        <begin position="1"/>
        <end position="125"/>
    </location>
</feature>